<dbReference type="Proteomes" id="UP000419144">
    <property type="component" value="Unassembled WGS sequence"/>
</dbReference>
<evidence type="ECO:0000256" key="2">
    <source>
        <dbReference type="ARBA" id="ARBA00038160"/>
    </source>
</evidence>
<dbReference type="GO" id="GO:0046872">
    <property type="term" value="F:metal ion binding"/>
    <property type="evidence" value="ECO:0007669"/>
    <property type="project" value="UniProtKB-KW"/>
</dbReference>
<dbReference type="SUPFAM" id="SSF53927">
    <property type="entry name" value="Cytidine deaminase-like"/>
    <property type="match status" value="1"/>
</dbReference>
<dbReference type="Gene3D" id="3.40.140.10">
    <property type="entry name" value="Cytidine Deaminase, domain 2"/>
    <property type="match status" value="1"/>
</dbReference>
<dbReference type="GO" id="GO:0005737">
    <property type="term" value="C:cytoplasm"/>
    <property type="evidence" value="ECO:0007669"/>
    <property type="project" value="TreeGrafter"/>
</dbReference>
<organism evidence="4 5">
    <name type="scientific">Leishmania tarentolae</name>
    <name type="common">Sauroleishmania tarentolae</name>
    <dbReference type="NCBI Taxonomy" id="5689"/>
    <lineage>
        <taxon>Eukaryota</taxon>
        <taxon>Discoba</taxon>
        <taxon>Euglenozoa</taxon>
        <taxon>Kinetoplastea</taxon>
        <taxon>Metakinetoplastina</taxon>
        <taxon>Trypanosomatida</taxon>
        <taxon>Trypanosomatidae</taxon>
        <taxon>Leishmaniinae</taxon>
        <taxon>Leishmania</taxon>
        <taxon>lizard Leishmania</taxon>
    </lineage>
</organism>
<evidence type="ECO:0000313" key="4">
    <source>
        <dbReference type="EMBL" id="GET91551.1"/>
    </source>
</evidence>
<keyword evidence="1" id="KW-0819">tRNA processing</keyword>
<protein>
    <recommendedName>
        <fullName evidence="3">CMP/dCMP-type deaminase domain-containing protein</fullName>
    </recommendedName>
</protein>
<accession>A0A640KQI6</accession>
<dbReference type="VEuPathDB" id="TriTrypDB:LtaPh_3222400"/>
<keyword evidence="5" id="KW-1185">Reference proteome</keyword>
<reference evidence="4" key="1">
    <citation type="submission" date="2019-11" db="EMBL/GenBank/DDBJ databases">
        <title>Leishmania tarentolae CDS.</title>
        <authorList>
            <person name="Goto Y."/>
            <person name="Yamagishi J."/>
        </authorList>
    </citation>
    <scope>NUCLEOTIDE SEQUENCE [LARGE SCALE GENOMIC DNA]</scope>
    <source>
        <strain evidence="4">Parrot Tar II</strain>
    </source>
</reference>
<dbReference type="PANTHER" id="PTHR11079">
    <property type="entry name" value="CYTOSINE DEAMINASE FAMILY MEMBER"/>
    <property type="match status" value="1"/>
</dbReference>
<evidence type="ECO:0000259" key="3">
    <source>
        <dbReference type="PROSITE" id="PS51747"/>
    </source>
</evidence>
<dbReference type="OrthoDB" id="3180714at2759"/>
<comment type="caution">
    <text evidence="4">The sequence shown here is derived from an EMBL/GenBank/DDBJ whole genome shotgun (WGS) entry which is preliminary data.</text>
</comment>
<gene>
    <name evidence="4" type="ORF">LtaPh_3222400</name>
</gene>
<dbReference type="EMBL" id="BLBS01000048">
    <property type="protein sequence ID" value="GET91551.1"/>
    <property type="molecule type" value="Genomic_DNA"/>
</dbReference>
<dbReference type="Pfam" id="PF00383">
    <property type="entry name" value="dCMP_cyt_deam_1"/>
    <property type="match status" value="1"/>
</dbReference>
<comment type="similarity">
    <text evidence="2">Belongs to the cytidine and deoxycytidylate deaminase family. ADAT3 subfamily.</text>
</comment>
<evidence type="ECO:0000313" key="5">
    <source>
        <dbReference type="Proteomes" id="UP000419144"/>
    </source>
</evidence>
<dbReference type="PANTHER" id="PTHR11079:SF156">
    <property type="entry name" value="INACTIVE TRNA-SPECIFIC ADENOSINE DEAMINASE-LIKE PROTEIN 3-RELATED"/>
    <property type="match status" value="1"/>
</dbReference>
<dbReference type="GO" id="GO:0002100">
    <property type="term" value="P:tRNA wobble adenosine to inosine editing"/>
    <property type="evidence" value="ECO:0007669"/>
    <property type="project" value="InterPro"/>
</dbReference>
<sequence length="540" mass="58190">MREIVATDPPFTCTPALVLIVSEPKHAQRLLRAANVHLPISDTAGGHLKRLRPRRCVTLSPLAATQCVPTGAPSSSLELLLALQPRERCGAARTVSVLASNTSSFDTISRTGADCSAADSSSAASKHRFWWPLTHEAESLNAEEVLRLLSSDPETTSKVAPFCAFLETAAAVTTGNAESCAMCEKTIGMRGRNDATESCTPTSSPSRVRDDTALFSQASATPCRPLGFQIVSVPATAPRFDPAEWASANHVWPLAVPRPHAPTLPSAVWTAEVCEKMVKHVFPLCRGLRRACDARDQYVHASRLSLEKGVEQSFKATSSPKMSEAEETVIGGTEPHGLLDIVAVVIDPSTGRVVATSCGCTSMRVDNPIAIAPYCGIFTEAPCGEHTGSWKQQRRTAPQQPCLILEHPVMYALKQLAAVQQQQEHQRQTMQPSSTMVEVSTTPGSLATGPSGAVTVEGARHVNSSLPYLANGLDLYVTHEPCVMCAMALVHSRIQRVFFLFRNEVHGGLGGRYHVHSMASLNHHFSAYECTEAAKLYPKL</sequence>
<dbReference type="GO" id="GO:0052717">
    <property type="term" value="F:tRNA-specific adenosine-34 deaminase activity"/>
    <property type="evidence" value="ECO:0007669"/>
    <property type="project" value="UniProtKB-EC"/>
</dbReference>
<dbReference type="InterPro" id="IPR002125">
    <property type="entry name" value="CMP_dCMP_dom"/>
</dbReference>
<name>A0A640KQI6_LEITA</name>
<dbReference type="InterPro" id="IPR016193">
    <property type="entry name" value="Cytidine_deaminase-like"/>
</dbReference>
<evidence type="ECO:0000256" key="1">
    <source>
        <dbReference type="ARBA" id="ARBA00022694"/>
    </source>
</evidence>
<dbReference type="GO" id="GO:0005634">
    <property type="term" value="C:nucleus"/>
    <property type="evidence" value="ECO:0007669"/>
    <property type="project" value="TreeGrafter"/>
</dbReference>
<feature type="domain" description="CMP/dCMP-type deaminase" evidence="3">
    <location>
        <begin position="408"/>
        <end position="528"/>
    </location>
</feature>
<proteinExistence type="inferred from homology"/>
<dbReference type="AlphaFoldDB" id="A0A640KQI6"/>
<dbReference type="PROSITE" id="PS51747">
    <property type="entry name" value="CYT_DCMP_DEAMINASES_2"/>
    <property type="match status" value="1"/>
</dbReference>